<proteinExistence type="predicted"/>
<accession>A0A4U5N2B5</accession>
<comment type="caution">
    <text evidence="1">The sequence shown here is derived from an EMBL/GenBank/DDBJ whole genome shotgun (WGS) entry which is preliminary data.</text>
</comment>
<protein>
    <submittedName>
        <fullName evidence="1">Uncharacterized protein</fullName>
    </submittedName>
</protein>
<organism evidence="1 2">
    <name type="scientific">Steinernema carpocapsae</name>
    <name type="common">Entomopathogenic nematode</name>
    <dbReference type="NCBI Taxonomy" id="34508"/>
    <lineage>
        <taxon>Eukaryota</taxon>
        <taxon>Metazoa</taxon>
        <taxon>Ecdysozoa</taxon>
        <taxon>Nematoda</taxon>
        <taxon>Chromadorea</taxon>
        <taxon>Rhabditida</taxon>
        <taxon>Tylenchina</taxon>
        <taxon>Panagrolaimomorpha</taxon>
        <taxon>Strongyloidoidea</taxon>
        <taxon>Steinernematidae</taxon>
        <taxon>Steinernema</taxon>
    </lineage>
</organism>
<sequence length="81" mass="9415">MQAIVAKQTREEVRHEVKTRSFRISSFLGTFDDVQGGQKKSFRQTPASAQWPDRAESFLDRSVPLKNNLKWTGRLPRDRPK</sequence>
<name>A0A4U5N2B5_STECR</name>
<dbReference type="EMBL" id="AZBU02000005">
    <property type="protein sequence ID" value="TKR76418.1"/>
    <property type="molecule type" value="Genomic_DNA"/>
</dbReference>
<gene>
    <name evidence="1" type="ORF">L596_017558</name>
</gene>
<reference evidence="1 2" key="1">
    <citation type="journal article" date="2015" name="Genome Biol.">
        <title>Comparative genomics of Steinernema reveals deeply conserved gene regulatory networks.</title>
        <authorList>
            <person name="Dillman A.R."/>
            <person name="Macchietto M."/>
            <person name="Porter C.F."/>
            <person name="Rogers A."/>
            <person name="Williams B."/>
            <person name="Antoshechkin I."/>
            <person name="Lee M.M."/>
            <person name="Goodwin Z."/>
            <person name="Lu X."/>
            <person name="Lewis E.E."/>
            <person name="Goodrich-Blair H."/>
            <person name="Stock S.P."/>
            <person name="Adams B.J."/>
            <person name="Sternberg P.W."/>
            <person name="Mortazavi A."/>
        </authorList>
    </citation>
    <scope>NUCLEOTIDE SEQUENCE [LARGE SCALE GENOMIC DNA]</scope>
    <source>
        <strain evidence="1 2">ALL</strain>
    </source>
</reference>
<evidence type="ECO:0000313" key="2">
    <source>
        <dbReference type="Proteomes" id="UP000298663"/>
    </source>
</evidence>
<evidence type="ECO:0000313" key="1">
    <source>
        <dbReference type="EMBL" id="TKR76418.1"/>
    </source>
</evidence>
<reference evidence="1 2" key="2">
    <citation type="journal article" date="2019" name="G3 (Bethesda)">
        <title>Hybrid Assembly of the Genome of the Entomopathogenic Nematode Steinernema carpocapsae Identifies the X-Chromosome.</title>
        <authorList>
            <person name="Serra L."/>
            <person name="Macchietto M."/>
            <person name="Macias-Munoz A."/>
            <person name="McGill C.J."/>
            <person name="Rodriguez I.M."/>
            <person name="Rodriguez B."/>
            <person name="Murad R."/>
            <person name="Mortazavi A."/>
        </authorList>
    </citation>
    <scope>NUCLEOTIDE SEQUENCE [LARGE SCALE GENOMIC DNA]</scope>
    <source>
        <strain evidence="1 2">ALL</strain>
    </source>
</reference>
<dbReference type="AlphaFoldDB" id="A0A4U5N2B5"/>
<dbReference type="Proteomes" id="UP000298663">
    <property type="component" value="Unassembled WGS sequence"/>
</dbReference>
<keyword evidence="2" id="KW-1185">Reference proteome</keyword>